<dbReference type="Proteomes" id="UP000030765">
    <property type="component" value="Unassembled WGS sequence"/>
</dbReference>
<dbReference type="InterPro" id="IPR022755">
    <property type="entry name" value="Znf_C2H2_jaz"/>
</dbReference>
<evidence type="ECO:0000256" key="5">
    <source>
        <dbReference type="ARBA" id="ARBA00022833"/>
    </source>
</evidence>
<dbReference type="InterPro" id="IPR036236">
    <property type="entry name" value="Znf_C2H2_sf"/>
</dbReference>
<evidence type="ECO:0000256" key="2">
    <source>
        <dbReference type="ARBA" id="ARBA00022723"/>
    </source>
</evidence>
<dbReference type="Gene3D" id="3.30.160.60">
    <property type="entry name" value="Classic Zinc Finger"/>
    <property type="match status" value="4"/>
</dbReference>
<keyword evidence="5" id="KW-0862">Zinc</keyword>
<sequence length="381" mass="44383">MDDQNMQQMDYEIELVSNKPEDEATERYEIIEYEKSDSEECTTEDSYSLHPVTRDEENVSKDIELFPESSEPHYEDTAIFNNVQQRETDTEVKSTNNTSADFLVQYYCEECEKTFENSEQLEEHIVSCKSIRSSKSYGEQVSEVHLSSKLKPPGQAKYACQMCSRAFNRESQLLKHGNLCHRKTLKVSPQDSIPNSGTTEKTKLTNRKAFLCRFCPKTFNASAALVGHENMHTRQQSFVCSVCDRSFAQYTSMRRHMKIHDEIKPHECDICHTYFRQRSVMLAHRRRHTGEKPYVCEVCQKPFRDHSTFSKHRRVHQLKPTQLFRRVEEMDSALVSTSELEPKESVSADFKRPQGPIEWLLAVNKPVACCELVWNVRLRIP</sequence>
<dbReference type="GO" id="GO:0008270">
    <property type="term" value="F:zinc ion binding"/>
    <property type="evidence" value="ECO:0007669"/>
    <property type="project" value="UniProtKB-KW"/>
</dbReference>
<keyword evidence="11" id="KW-1185">Reference proteome</keyword>
<evidence type="ECO:0000256" key="4">
    <source>
        <dbReference type="ARBA" id="ARBA00022771"/>
    </source>
</evidence>
<protein>
    <submittedName>
        <fullName evidence="9">AGAP003922-PA-like protein</fullName>
    </submittedName>
</protein>
<dbReference type="SMART" id="SM00355">
    <property type="entry name" value="ZnF_C2H2"/>
    <property type="match status" value="6"/>
</dbReference>
<feature type="domain" description="C2H2-type" evidence="8">
    <location>
        <begin position="158"/>
        <end position="181"/>
    </location>
</feature>
<comment type="subcellular location">
    <subcellularLocation>
        <location evidence="1">Nucleus</location>
    </subcellularLocation>
</comment>
<gene>
    <name evidence="9" type="ORF">ZHAS_00001786</name>
</gene>
<dbReference type="EMBL" id="ATLV01007895">
    <property type="status" value="NOT_ANNOTATED_CDS"/>
    <property type="molecule type" value="Genomic_DNA"/>
</dbReference>
<organism evidence="9">
    <name type="scientific">Anopheles sinensis</name>
    <name type="common">Mosquito</name>
    <dbReference type="NCBI Taxonomy" id="74873"/>
    <lineage>
        <taxon>Eukaryota</taxon>
        <taxon>Metazoa</taxon>
        <taxon>Ecdysozoa</taxon>
        <taxon>Arthropoda</taxon>
        <taxon>Hexapoda</taxon>
        <taxon>Insecta</taxon>
        <taxon>Pterygota</taxon>
        <taxon>Neoptera</taxon>
        <taxon>Endopterygota</taxon>
        <taxon>Diptera</taxon>
        <taxon>Nematocera</taxon>
        <taxon>Culicoidea</taxon>
        <taxon>Culicidae</taxon>
        <taxon>Anophelinae</taxon>
        <taxon>Anopheles</taxon>
    </lineage>
</organism>
<proteinExistence type="predicted"/>
<keyword evidence="6" id="KW-0539">Nucleus</keyword>
<feature type="domain" description="C2H2-type" evidence="8">
    <location>
        <begin position="294"/>
        <end position="321"/>
    </location>
</feature>
<dbReference type="Pfam" id="PF13912">
    <property type="entry name" value="zf-C2H2_6"/>
    <property type="match status" value="1"/>
</dbReference>
<dbReference type="OMA" id="NCIRTHM"/>
<dbReference type="PROSITE" id="PS00028">
    <property type="entry name" value="ZINC_FINGER_C2H2_1"/>
    <property type="match status" value="5"/>
</dbReference>
<dbReference type="Pfam" id="PF12171">
    <property type="entry name" value="zf-C2H2_jaz"/>
    <property type="match status" value="1"/>
</dbReference>
<evidence type="ECO:0000256" key="1">
    <source>
        <dbReference type="ARBA" id="ARBA00004123"/>
    </source>
</evidence>
<keyword evidence="3" id="KW-0677">Repeat</keyword>
<accession>A0A084VBK0</accession>
<dbReference type="EnsemblMetazoa" id="ASIC001786-RA">
    <property type="protein sequence ID" value="ASIC001786-PA"/>
    <property type="gene ID" value="ASIC001786"/>
</dbReference>
<dbReference type="PROSITE" id="PS50157">
    <property type="entry name" value="ZINC_FINGER_C2H2_2"/>
    <property type="match status" value="6"/>
</dbReference>
<dbReference type="AlphaFoldDB" id="A0A084VBK0"/>
<dbReference type="VEuPathDB" id="VectorBase:ASIC001786"/>
<dbReference type="InterPro" id="IPR013087">
    <property type="entry name" value="Znf_C2H2_type"/>
</dbReference>
<dbReference type="PANTHER" id="PTHR16515:SF66">
    <property type="entry name" value="C2H2-TYPE DOMAIN-CONTAINING PROTEIN"/>
    <property type="match status" value="1"/>
</dbReference>
<dbReference type="OrthoDB" id="6077919at2759"/>
<reference evidence="9 11" key="1">
    <citation type="journal article" date="2014" name="BMC Genomics">
        <title>Genome sequence of Anopheles sinensis provides insight into genetics basis of mosquito competence for malaria parasites.</title>
        <authorList>
            <person name="Zhou D."/>
            <person name="Zhang D."/>
            <person name="Ding G."/>
            <person name="Shi L."/>
            <person name="Hou Q."/>
            <person name="Ye Y."/>
            <person name="Xu Y."/>
            <person name="Zhou H."/>
            <person name="Xiong C."/>
            <person name="Li S."/>
            <person name="Yu J."/>
            <person name="Hong S."/>
            <person name="Yu X."/>
            <person name="Zou P."/>
            <person name="Chen C."/>
            <person name="Chang X."/>
            <person name="Wang W."/>
            <person name="Lv Y."/>
            <person name="Sun Y."/>
            <person name="Ma L."/>
            <person name="Shen B."/>
            <person name="Zhu C."/>
        </authorList>
    </citation>
    <scope>NUCLEOTIDE SEQUENCE [LARGE SCALE GENOMIC DNA]</scope>
</reference>
<evidence type="ECO:0000313" key="11">
    <source>
        <dbReference type="Proteomes" id="UP000030765"/>
    </source>
</evidence>
<dbReference type="GO" id="GO:0010468">
    <property type="term" value="P:regulation of gene expression"/>
    <property type="evidence" value="ECO:0007669"/>
    <property type="project" value="TreeGrafter"/>
</dbReference>
<evidence type="ECO:0000256" key="3">
    <source>
        <dbReference type="ARBA" id="ARBA00022737"/>
    </source>
</evidence>
<reference evidence="10" key="2">
    <citation type="submission" date="2020-05" db="UniProtKB">
        <authorList>
            <consortium name="EnsemblMetazoa"/>
        </authorList>
    </citation>
    <scope>IDENTIFICATION</scope>
</reference>
<keyword evidence="4 7" id="KW-0863">Zinc-finger</keyword>
<dbReference type="FunFam" id="3.30.160.60:FF:000446">
    <property type="entry name" value="Zinc finger protein"/>
    <property type="match status" value="1"/>
</dbReference>
<feature type="domain" description="C2H2-type" evidence="8">
    <location>
        <begin position="266"/>
        <end position="293"/>
    </location>
</feature>
<dbReference type="PANTHER" id="PTHR16515">
    <property type="entry name" value="PR DOMAIN ZINC FINGER PROTEIN"/>
    <property type="match status" value="1"/>
</dbReference>
<evidence type="ECO:0000256" key="6">
    <source>
        <dbReference type="ARBA" id="ARBA00023242"/>
    </source>
</evidence>
<keyword evidence="2" id="KW-0479">Metal-binding</keyword>
<evidence type="ECO:0000259" key="8">
    <source>
        <dbReference type="PROSITE" id="PS50157"/>
    </source>
</evidence>
<feature type="domain" description="C2H2-type" evidence="8">
    <location>
        <begin position="238"/>
        <end position="265"/>
    </location>
</feature>
<dbReference type="InterPro" id="IPR050331">
    <property type="entry name" value="Zinc_finger"/>
</dbReference>
<evidence type="ECO:0000313" key="10">
    <source>
        <dbReference type="EnsemblMetazoa" id="ASIC001786-PA"/>
    </source>
</evidence>
<evidence type="ECO:0000313" key="9">
    <source>
        <dbReference type="EMBL" id="KFB35344.1"/>
    </source>
</evidence>
<feature type="domain" description="C2H2-type" evidence="8">
    <location>
        <begin position="210"/>
        <end position="237"/>
    </location>
</feature>
<dbReference type="VEuPathDB" id="VectorBase:ASIS020977"/>
<name>A0A084VBK0_ANOSI</name>
<dbReference type="FunFam" id="3.30.160.60:FF:000557">
    <property type="entry name" value="zinc finger and SCAN domain-containing protein 29"/>
    <property type="match status" value="1"/>
</dbReference>
<dbReference type="Pfam" id="PF00096">
    <property type="entry name" value="zf-C2H2"/>
    <property type="match status" value="2"/>
</dbReference>
<dbReference type="STRING" id="74873.A0A084VBK0"/>
<evidence type="ECO:0000256" key="7">
    <source>
        <dbReference type="PROSITE-ProRule" id="PRU00042"/>
    </source>
</evidence>
<feature type="domain" description="C2H2-type" evidence="8">
    <location>
        <begin position="106"/>
        <end position="124"/>
    </location>
</feature>
<dbReference type="EMBL" id="KE524442">
    <property type="protein sequence ID" value="KFB35344.1"/>
    <property type="molecule type" value="Genomic_DNA"/>
</dbReference>
<dbReference type="GO" id="GO:0005634">
    <property type="term" value="C:nucleus"/>
    <property type="evidence" value="ECO:0007669"/>
    <property type="project" value="UniProtKB-SubCell"/>
</dbReference>
<dbReference type="SUPFAM" id="SSF57667">
    <property type="entry name" value="beta-beta-alpha zinc fingers"/>
    <property type="match status" value="3"/>
</dbReference>